<gene>
    <name evidence="7" type="ORF">QYE76_054552</name>
</gene>
<dbReference type="Proteomes" id="UP001231189">
    <property type="component" value="Unassembled WGS sequence"/>
</dbReference>
<accession>A0AAD8SZK9</accession>
<feature type="domain" description="NAC" evidence="6">
    <location>
        <begin position="6"/>
        <end position="160"/>
    </location>
</feature>
<dbReference type="PANTHER" id="PTHR47510">
    <property type="entry name" value="REVERSE TRANSCRIPTASE DOMAIN-CONTAINING PROTEIN"/>
    <property type="match status" value="1"/>
</dbReference>
<feature type="region of interest" description="Disordered" evidence="5">
    <location>
        <begin position="417"/>
        <end position="496"/>
    </location>
</feature>
<feature type="compositionally biased region" description="Low complexity" evidence="5">
    <location>
        <begin position="430"/>
        <end position="458"/>
    </location>
</feature>
<reference evidence="7" key="1">
    <citation type="submission" date="2023-07" db="EMBL/GenBank/DDBJ databases">
        <title>A chromosome-level genome assembly of Lolium multiflorum.</title>
        <authorList>
            <person name="Chen Y."/>
            <person name="Copetti D."/>
            <person name="Kolliker R."/>
            <person name="Studer B."/>
        </authorList>
    </citation>
    <scope>NUCLEOTIDE SEQUENCE</scope>
    <source>
        <strain evidence="7">02402/16</strain>
        <tissue evidence="7">Leaf</tissue>
    </source>
</reference>
<dbReference type="GO" id="GO:0003677">
    <property type="term" value="F:DNA binding"/>
    <property type="evidence" value="ECO:0007669"/>
    <property type="project" value="UniProtKB-KW"/>
</dbReference>
<evidence type="ECO:0000259" key="6">
    <source>
        <dbReference type="PROSITE" id="PS51005"/>
    </source>
</evidence>
<evidence type="ECO:0000256" key="4">
    <source>
        <dbReference type="ARBA" id="ARBA00023242"/>
    </source>
</evidence>
<dbReference type="AlphaFoldDB" id="A0AAD8SZK9"/>
<evidence type="ECO:0000256" key="2">
    <source>
        <dbReference type="ARBA" id="ARBA00023125"/>
    </source>
</evidence>
<organism evidence="7 8">
    <name type="scientific">Lolium multiflorum</name>
    <name type="common">Italian ryegrass</name>
    <name type="synonym">Lolium perenne subsp. multiflorum</name>
    <dbReference type="NCBI Taxonomy" id="4521"/>
    <lineage>
        <taxon>Eukaryota</taxon>
        <taxon>Viridiplantae</taxon>
        <taxon>Streptophyta</taxon>
        <taxon>Embryophyta</taxon>
        <taxon>Tracheophyta</taxon>
        <taxon>Spermatophyta</taxon>
        <taxon>Magnoliopsida</taxon>
        <taxon>Liliopsida</taxon>
        <taxon>Poales</taxon>
        <taxon>Poaceae</taxon>
        <taxon>BOP clade</taxon>
        <taxon>Pooideae</taxon>
        <taxon>Poodae</taxon>
        <taxon>Poeae</taxon>
        <taxon>Poeae Chloroplast Group 2 (Poeae type)</taxon>
        <taxon>Loliodinae</taxon>
        <taxon>Loliinae</taxon>
        <taxon>Lolium</taxon>
    </lineage>
</organism>
<proteinExistence type="predicted"/>
<dbReference type="PANTHER" id="PTHR47510:SF3">
    <property type="entry name" value="ENDO_EXONUCLEASE_PHOSPHATASE DOMAIN-CONTAINING PROTEIN"/>
    <property type="match status" value="1"/>
</dbReference>
<dbReference type="PROSITE" id="PS51005">
    <property type="entry name" value="NAC"/>
    <property type="match status" value="1"/>
</dbReference>
<keyword evidence="8" id="KW-1185">Reference proteome</keyword>
<dbReference type="EMBL" id="JAUUTY010000003">
    <property type="protein sequence ID" value="KAK1666393.1"/>
    <property type="molecule type" value="Genomic_DNA"/>
</dbReference>
<dbReference type="InterPro" id="IPR003441">
    <property type="entry name" value="NAC-dom"/>
</dbReference>
<sequence length="772" mass="85025">MVDEHPMVLASRHPSDLELFKKYLIPWIMGDSAKPEFIHQFDVYTEDPTELTKKFLPTLVDDGEQAWYFFSPVRAKGRRGPRKARTAGEGCWHSEAGCKPVKDDLGNTIGRRQFFSFVYKTDDGRSRIRTGWLMVELGLHHEKGANRPLEEMVLCKIYFTPRTPSGQGVTIPAVVANGGKRKTVDDESSDEARPVKQCRHGLPEATTANNAVTRGVIKEAPPVIQCSHGLPEAMASNNVVTHGVVKEAPPVMQCCHGLPEATASNNVVTHGVVKEAPPVMQCCHGLPEATASNNVVTHGVVKEAPPVMQCCHGLPETTASNNVVTHGVVKEAPPVMQCCHGLPEATASNNVVTCGVVKEAAPVLRCYHGLPEATASNNAVTRGVVKEAPPVIQCGHSLPKEPAASTNVVTIIDLEEQETSGAPDSPSPPTSSESPPSSASSMSPPSPTSSTSPPTLSPLLMPRASLEMLPSSSVPAEDEPLTVPADSSRRSSTLAAEQPYFTLPSADYSRQEVERVIKEGPWEEGGDANMMWTSMATCLRKVAVEEFGVTKGSRREAKDTWWWNDEVQKVIREKKDCFRCLYLDRSAANMEKYKVAKKAAKRAVREARGRAYEDLYQRLNTKEGERDIYKMAKFRERKTRDVNEVKCIKDGDDQLLVKDEAIKRRWREYFDNLYNGEAESSTIELDDSFDDTSMCFVRRIQESEVKEALRRMKGGKAMGPDGIPIEAWRGLGDVAIVCDVGRYPMEGMVRIGHHGGEASPATQRRPELQRRS</sequence>
<keyword evidence="1" id="KW-0805">Transcription regulation</keyword>
<keyword evidence="4" id="KW-0539">Nucleus</keyword>
<dbReference type="InterPro" id="IPR036093">
    <property type="entry name" value="NAC_dom_sf"/>
</dbReference>
<evidence type="ECO:0000256" key="3">
    <source>
        <dbReference type="ARBA" id="ARBA00023163"/>
    </source>
</evidence>
<evidence type="ECO:0000313" key="8">
    <source>
        <dbReference type="Proteomes" id="UP001231189"/>
    </source>
</evidence>
<protein>
    <recommendedName>
        <fullName evidence="6">NAC domain-containing protein</fullName>
    </recommendedName>
</protein>
<dbReference type="Pfam" id="PF02365">
    <property type="entry name" value="NAM"/>
    <property type="match status" value="1"/>
</dbReference>
<name>A0AAD8SZK9_LOLMU</name>
<keyword evidence="3" id="KW-0804">Transcription</keyword>
<evidence type="ECO:0000256" key="5">
    <source>
        <dbReference type="SAM" id="MobiDB-lite"/>
    </source>
</evidence>
<feature type="region of interest" description="Disordered" evidence="5">
    <location>
        <begin position="751"/>
        <end position="772"/>
    </location>
</feature>
<dbReference type="GO" id="GO:0006355">
    <property type="term" value="P:regulation of DNA-templated transcription"/>
    <property type="evidence" value="ECO:0007669"/>
    <property type="project" value="InterPro"/>
</dbReference>
<keyword evidence="2" id="KW-0238">DNA-binding</keyword>
<evidence type="ECO:0000256" key="1">
    <source>
        <dbReference type="ARBA" id="ARBA00023015"/>
    </source>
</evidence>
<dbReference type="SUPFAM" id="SSF101941">
    <property type="entry name" value="NAC domain"/>
    <property type="match status" value="1"/>
</dbReference>
<comment type="caution">
    <text evidence="7">The sequence shown here is derived from an EMBL/GenBank/DDBJ whole genome shotgun (WGS) entry which is preliminary data.</text>
</comment>
<evidence type="ECO:0000313" key="7">
    <source>
        <dbReference type="EMBL" id="KAK1666393.1"/>
    </source>
</evidence>
<dbReference type="Gene3D" id="2.170.150.80">
    <property type="entry name" value="NAC domain"/>
    <property type="match status" value="1"/>
</dbReference>